<dbReference type="InterPro" id="IPR017578">
    <property type="entry name" value="Ribazole_CobC"/>
</dbReference>
<dbReference type="InterPro" id="IPR029033">
    <property type="entry name" value="His_PPase_superfam"/>
</dbReference>
<dbReference type="CDD" id="cd07067">
    <property type="entry name" value="HP_PGM_like"/>
    <property type="match status" value="1"/>
</dbReference>
<reference evidence="3 4" key="1">
    <citation type="submission" date="2021-05" db="EMBL/GenBank/DDBJ databases">
        <title>Fusibacter ferrireducens sp. nov., an anaerobic, sulfur- and Fe-reducing bacterium isolated from the mangrove sediment.</title>
        <authorList>
            <person name="Qiu D."/>
        </authorList>
    </citation>
    <scope>NUCLEOTIDE SEQUENCE [LARGE SCALE GENOMIC DNA]</scope>
    <source>
        <strain evidence="3 4">DSM 12116</strain>
    </source>
</reference>
<dbReference type="PIRSF" id="PIRSF000709">
    <property type="entry name" value="6PFK_2-Ptase"/>
    <property type="match status" value="1"/>
</dbReference>
<dbReference type="PANTHER" id="PTHR46517">
    <property type="entry name" value="FRUCTOSE-2,6-BISPHOSPHATASE TIGAR"/>
    <property type="match status" value="1"/>
</dbReference>
<dbReference type="RefSeq" id="WP_213238288.1">
    <property type="nucleotide sequence ID" value="NZ_JAHBCL010000040.1"/>
</dbReference>
<dbReference type="EMBL" id="JAHBCL010000040">
    <property type="protein sequence ID" value="MBS7528430.1"/>
    <property type="molecule type" value="Genomic_DNA"/>
</dbReference>
<comment type="caution">
    <text evidence="3">The sequence shown here is derived from an EMBL/GenBank/DDBJ whole genome shotgun (WGS) entry which is preliminary data.</text>
</comment>
<dbReference type="SMART" id="SM00855">
    <property type="entry name" value="PGAM"/>
    <property type="match status" value="1"/>
</dbReference>
<keyword evidence="1" id="KW-0378">Hydrolase</keyword>
<dbReference type="EC" id="3.1.3.73" evidence="2"/>
<evidence type="ECO:0000256" key="1">
    <source>
        <dbReference type="ARBA" id="ARBA00022801"/>
    </source>
</evidence>
<evidence type="ECO:0000313" key="4">
    <source>
        <dbReference type="Proteomes" id="UP000746471"/>
    </source>
</evidence>
<organism evidence="3 4">
    <name type="scientific">Fusibacter paucivorans</name>
    <dbReference type="NCBI Taxonomy" id="76009"/>
    <lineage>
        <taxon>Bacteria</taxon>
        <taxon>Bacillati</taxon>
        <taxon>Bacillota</taxon>
        <taxon>Clostridia</taxon>
        <taxon>Eubacteriales</taxon>
        <taxon>Eubacteriales Family XII. Incertae Sedis</taxon>
        <taxon>Fusibacter</taxon>
    </lineage>
</organism>
<protein>
    <recommendedName>
        <fullName evidence="2">Alpha-ribazole phosphatase</fullName>
        <ecNumber evidence="2">3.1.3.73</ecNumber>
    </recommendedName>
</protein>
<evidence type="ECO:0000256" key="2">
    <source>
        <dbReference type="NCBIfam" id="TIGR03162"/>
    </source>
</evidence>
<dbReference type="InterPro" id="IPR013078">
    <property type="entry name" value="His_Pase_superF_clade-1"/>
</dbReference>
<dbReference type="InterPro" id="IPR051695">
    <property type="entry name" value="Phosphoglycerate_Mutase"/>
</dbReference>
<keyword evidence="4" id="KW-1185">Reference proteome</keyword>
<dbReference type="Gene3D" id="3.40.50.1240">
    <property type="entry name" value="Phosphoglycerate mutase-like"/>
    <property type="match status" value="1"/>
</dbReference>
<sequence length="208" mass="23194">MKTIYLLRHGKPVLPDTQRRFIGQSNLPISAEGLRQANAIGKMLNRKKIEAIYCSDLSRAYDTAQCIAMHRDIAINQHAALREINLGNWEGLTFAEVASYYPEEFKARGQDIGYFKPPNGESFMDLKARVSDIFHHILTSEHDKIAIVGHAGVNRIILCDLLKMPLTSLFKITQDYGGINVLVGSESDLRVKCLNLKVAVPKEAAASK</sequence>
<name>A0ABS5PTD4_9FIRM</name>
<gene>
    <name evidence="3" type="primary">cobC</name>
    <name evidence="3" type="ORF">KHM83_17215</name>
</gene>
<evidence type="ECO:0000313" key="3">
    <source>
        <dbReference type="EMBL" id="MBS7528430.1"/>
    </source>
</evidence>
<accession>A0ABS5PTD4</accession>
<dbReference type="Pfam" id="PF00300">
    <property type="entry name" value="His_Phos_1"/>
    <property type="match status" value="1"/>
</dbReference>
<dbReference type="SUPFAM" id="SSF53254">
    <property type="entry name" value="Phosphoglycerate mutase-like"/>
    <property type="match status" value="1"/>
</dbReference>
<proteinExistence type="predicted"/>
<dbReference type="NCBIfam" id="TIGR03162">
    <property type="entry name" value="ribazole_cobC"/>
    <property type="match status" value="1"/>
</dbReference>
<dbReference type="PANTHER" id="PTHR46517:SF1">
    <property type="entry name" value="FRUCTOSE-2,6-BISPHOSPHATASE TIGAR"/>
    <property type="match status" value="1"/>
</dbReference>
<dbReference type="Proteomes" id="UP000746471">
    <property type="component" value="Unassembled WGS sequence"/>
</dbReference>